<evidence type="ECO:0000313" key="1">
    <source>
        <dbReference type="EMBL" id="KWX15942.1"/>
    </source>
</evidence>
<dbReference type="SUPFAM" id="SSF48403">
    <property type="entry name" value="Ankyrin repeat"/>
    <property type="match status" value="1"/>
</dbReference>
<dbReference type="Gene3D" id="1.25.40.20">
    <property type="entry name" value="Ankyrin repeat-containing domain"/>
    <property type="match status" value="3"/>
</dbReference>
<dbReference type="InterPro" id="IPR036770">
    <property type="entry name" value="Ankyrin_rpt-contain_sf"/>
</dbReference>
<dbReference type="Pfam" id="PF12796">
    <property type="entry name" value="Ank_2"/>
    <property type="match status" value="2"/>
</dbReference>
<name>A0A132P1U1_GIAIN</name>
<dbReference type="EMBL" id="JXTI01000001">
    <property type="protein sequence ID" value="KWX15942.1"/>
    <property type="molecule type" value="Genomic_DNA"/>
</dbReference>
<dbReference type="Proteomes" id="UP000070089">
    <property type="component" value="Unassembled WGS sequence"/>
</dbReference>
<sequence>MGPMSIDKYTHPTLLHKTEHETAVLAREWTADEHVKLLRLVPFNEEAFLNAKLLAELEQQDGIRTYQTVSTLAAGKLIRTMEEFLEEIPLCERIVQYILQEEHVPTKEIEQLTCEIVNALDRGVEQISKLVTDESKLPRILLSSLTLHNVTILPSDDGSCSAVRCILKGLGLAPVLAEDSAASIATQFGRLLYCLLATSVQDTLPIKAMITSLQSCTREADPRWHALASLAIECLSKPTLQLTEIQRLLYANNFISDSPVAELPPELPSFALSPPLSPQRSPSPLPLSLSELLLDRQQHYTPLMIAIISNQLHTARIVYKDFLHKRDAHRNTALMLAVLCNNVPLVELLVEHEHSCTNADGDTALLIAITNGYYECCLPLFSHEILVPNSITGFLPRRTAFDACQHAILDAIIAFQNIPRDSGGCTTLMRAVIDKASIDDLVDEQFGCTHDGSNGYTALMFAIVNGNDDACRKLAKYEALINDSTGKSPLEIAILSHQKACALTLLQNSQNPVLDVHINTDLLNAITTEQWKVAEKLFKQSVGARSLPRNAANQSRQKNFIQNIIKVDTAGNTELMSCLATGSSSDIEHKKDHWQALIPTHAGHINKAGETALYIAIERGITSAIPLLVPYEMHIRDNYGRLPLRQAVDLRSARAVTAILDTLHLLQDLNQRLHITKLLDYGSWSVLTRFLEDSPDTSALL</sequence>
<protein>
    <submittedName>
        <fullName evidence="1">Protein 21.1</fullName>
    </submittedName>
</protein>
<proteinExistence type="predicted"/>
<dbReference type="PANTHER" id="PTHR24120">
    <property type="entry name" value="GH07239P"/>
    <property type="match status" value="1"/>
</dbReference>
<dbReference type="SMART" id="SM00248">
    <property type="entry name" value="ANK"/>
    <property type="match status" value="5"/>
</dbReference>
<dbReference type="InterPro" id="IPR002110">
    <property type="entry name" value="Ankyrin_rpt"/>
</dbReference>
<gene>
    <name evidence="1" type="ORF">QR46_0083</name>
</gene>
<comment type="caution">
    <text evidence="1">The sequence shown here is derived from an EMBL/GenBank/DDBJ whole genome shotgun (WGS) entry which is preliminary data.</text>
</comment>
<dbReference type="VEuPathDB" id="GiardiaDB:QR46_0083"/>
<dbReference type="OrthoDB" id="194358at2759"/>
<dbReference type="PANTHER" id="PTHR24120:SF4">
    <property type="entry name" value="GH07239P"/>
    <property type="match status" value="1"/>
</dbReference>
<dbReference type="AlphaFoldDB" id="A0A132P1U1"/>
<reference evidence="1 2" key="1">
    <citation type="journal article" date="2015" name="Mol. Biochem. Parasitol.">
        <title>Identification of polymorphic genes for use in assemblage B genotyping assays through comparative genomics of multiple assemblage B Giardia duodenalis isolates.</title>
        <authorList>
            <person name="Wielinga C."/>
            <person name="Thompson R.C."/>
            <person name="Monis P."/>
            <person name="Ryan U."/>
        </authorList>
    </citation>
    <scope>NUCLEOTIDE SEQUENCE [LARGE SCALE GENOMIC DNA]</scope>
    <source>
        <strain evidence="1 2">BAH15c1</strain>
    </source>
</reference>
<organism evidence="1 2">
    <name type="scientific">Giardia duodenalis assemblage B</name>
    <dbReference type="NCBI Taxonomy" id="1394984"/>
    <lineage>
        <taxon>Eukaryota</taxon>
        <taxon>Metamonada</taxon>
        <taxon>Diplomonadida</taxon>
        <taxon>Hexamitidae</taxon>
        <taxon>Giardiinae</taxon>
        <taxon>Giardia</taxon>
    </lineage>
</organism>
<evidence type="ECO:0000313" key="2">
    <source>
        <dbReference type="Proteomes" id="UP000070089"/>
    </source>
</evidence>
<accession>A0A132P1U1</accession>